<protein>
    <submittedName>
        <fullName evidence="1">DNA-binding protein</fullName>
    </submittedName>
</protein>
<evidence type="ECO:0000313" key="1">
    <source>
        <dbReference type="EMBL" id="RNI22054.1"/>
    </source>
</evidence>
<organism evidence="1 2">
    <name type="scientific">Rufibacter latericius</name>
    <dbReference type="NCBI Taxonomy" id="2487040"/>
    <lineage>
        <taxon>Bacteria</taxon>
        <taxon>Pseudomonadati</taxon>
        <taxon>Bacteroidota</taxon>
        <taxon>Cytophagia</taxon>
        <taxon>Cytophagales</taxon>
        <taxon>Hymenobacteraceae</taxon>
        <taxon>Rufibacter</taxon>
    </lineage>
</organism>
<keyword evidence="2" id="KW-1185">Reference proteome</keyword>
<dbReference type="Proteomes" id="UP000272117">
    <property type="component" value="Unassembled WGS sequence"/>
</dbReference>
<accession>A0A3M9M930</accession>
<sequence>MIYSCFSKVIAKLSADEEILKPEEVCEMLSISMPKLNNLVKCGNFNSYDFKDARGVYYKRSEIMQALRKRE</sequence>
<reference evidence="1 2" key="1">
    <citation type="submission" date="2018-11" db="EMBL/GenBank/DDBJ databases">
        <title>Rufibacter latericius sp. nov., isolated from water in Baiyang Lake.</title>
        <authorList>
            <person name="Yang Y."/>
        </authorList>
    </citation>
    <scope>NUCLEOTIDE SEQUENCE [LARGE SCALE GENOMIC DNA]</scope>
    <source>
        <strain evidence="1 2">R-22-1c-1</strain>
    </source>
</reference>
<dbReference type="OrthoDB" id="894337at2"/>
<keyword evidence="1" id="KW-0238">DNA-binding</keyword>
<name>A0A3M9M930_9BACT</name>
<comment type="caution">
    <text evidence="1">The sequence shown here is derived from an EMBL/GenBank/DDBJ whole genome shotgun (WGS) entry which is preliminary data.</text>
</comment>
<evidence type="ECO:0000313" key="2">
    <source>
        <dbReference type="Proteomes" id="UP000272117"/>
    </source>
</evidence>
<dbReference type="RefSeq" id="WP_123129378.1">
    <property type="nucleotide sequence ID" value="NZ_RJJD01000023.1"/>
</dbReference>
<gene>
    <name evidence="1" type="ORF">EFB08_23260</name>
</gene>
<proteinExistence type="predicted"/>
<dbReference type="GO" id="GO:0003677">
    <property type="term" value="F:DNA binding"/>
    <property type="evidence" value="ECO:0007669"/>
    <property type="project" value="UniProtKB-KW"/>
</dbReference>
<dbReference type="AlphaFoldDB" id="A0A3M9M930"/>
<dbReference type="EMBL" id="RJJD01000023">
    <property type="protein sequence ID" value="RNI22054.1"/>
    <property type="molecule type" value="Genomic_DNA"/>
</dbReference>